<dbReference type="SUPFAM" id="SSF51735">
    <property type="entry name" value="NAD(P)-binding Rossmann-fold domains"/>
    <property type="match status" value="1"/>
</dbReference>
<organism evidence="1 2">
    <name type="scientific">Cudoniella acicularis</name>
    <dbReference type="NCBI Taxonomy" id="354080"/>
    <lineage>
        <taxon>Eukaryota</taxon>
        <taxon>Fungi</taxon>
        <taxon>Dikarya</taxon>
        <taxon>Ascomycota</taxon>
        <taxon>Pezizomycotina</taxon>
        <taxon>Leotiomycetes</taxon>
        <taxon>Helotiales</taxon>
        <taxon>Tricladiaceae</taxon>
        <taxon>Cudoniella</taxon>
    </lineage>
</organism>
<dbReference type="PANTHER" id="PTHR45458">
    <property type="entry name" value="SHORT-CHAIN DEHYDROGENASE/REDUCTASE SDR"/>
    <property type="match status" value="1"/>
</dbReference>
<sequence length="186" mass="20427">MAPTTILISGANGGLGKGLLEIYLQKPHHTVIAANRSLTHPTALFLATLPTHPSSRLILVKIDAIVEADPFNAVKTLREEHGIDVRELKIKDLQAHLEPNVFGVVWLYQATFPLLLKAKALRNQLPITDAAYAPLKVAVHWLTKKMNAEEEKLNAFVLSPGWCQTELGNTGEHAFGMEEAPVTVEE</sequence>
<reference evidence="1 2" key="1">
    <citation type="submission" date="2020-03" db="EMBL/GenBank/DDBJ databases">
        <title>Draft Genome Sequence of Cudoniella acicularis.</title>
        <authorList>
            <person name="Buettner E."/>
            <person name="Kellner H."/>
        </authorList>
    </citation>
    <scope>NUCLEOTIDE SEQUENCE [LARGE SCALE GENOMIC DNA]</scope>
    <source>
        <strain evidence="1 2">DSM 108380</strain>
    </source>
</reference>
<dbReference type="EMBL" id="JAAMPI010001837">
    <property type="protein sequence ID" value="KAF4622766.1"/>
    <property type="molecule type" value="Genomic_DNA"/>
</dbReference>
<evidence type="ECO:0008006" key="3">
    <source>
        <dbReference type="Google" id="ProtNLM"/>
    </source>
</evidence>
<name>A0A8H4VU31_9HELO</name>
<dbReference type="PRINTS" id="PR00081">
    <property type="entry name" value="GDHRDH"/>
</dbReference>
<comment type="caution">
    <text evidence="1">The sequence shown here is derived from an EMBL/GenBank/DDBJ whole genome shotgun (WGS) entry which is preliminary data.</text>
</comment>
<dbReference type="Proteomes" id="UP000566819">
    <property type="component" value="Unassembled WGS sequence"/>
</dbReference>
<dbReference type="OrthoDB" id="9876299at2759"/>
<dbReference type="InterPro" id="IPR002347">
    <property type="entry name" value="SDR_fam"/>
</dbReference>
<dbReference type="GO" id="GO:0016616">
    <property type="term" value="F:oxidoreductase activity, acting on the CH-OH group of donors, NAD or NADP as acceptor"/>
    <property type="evidence" value="ECO:0007669"/>
    <property type="project" value="TreeGrafter"/>
</dbReference>
<evidence type="ECO:0000313" key="2">
    <source>
        <dbReference type="Proteomes" id="UP000566819"/>
    </source>
</evidence>
<dbReference type="InterPro" id="IPR036291">
    <property type="entry name" value="NAD(P)-bd_dom_sf"/>
</dbReference>
<protein>
    <recommendedName>
        <fullName evidence="3">NAD(P)-binding protein</fullName>
    </recommendedName>
</protein>
<evidence type="ECO:0000313" key="1">
    <source>
        <dbReference type="EMBL" id="KAF4622766.1"/>
    </source>
</evidence>
<keyword evidence="2" id="KW-1185">Reference proteome</keyword>
<dbReference type="InterPro" id="IPR052184">
    <property type="entry name" value="SDR_enzymes"/>
</dbReference>
<gene>
    <name evidence="1" type="ORF">G7Y89_g14261</name>
</gene>
<dbReference type="PANTHER" id="PTHR45458:SF1">
    <property type="entry name" value="SHORT CHAIN DEHYDROGENASE"/>
    <property type="match status" value="1"/>
</dbReference>
<proteinExistence type="predicted"/>
<dbReference type="Gene3D" id="3.40.50.720">
    <property type="entry name" value="NAD(P)-binding Rossmann-like Domain"/>
    <property type="match status" value="1"/>
</dbReference>
<dbReference type="AlphaFoldDB" id="A0A8H4VU31"/>
<accession>A0A8H4VU31</accession>